<evidence type="ECO:0000259" key="6">
    <source>
        <dbReference type="Pfam" id="PF02826"/>
    </source>
</evidence>
<dbReference type="GO" id="GO:0005829">
    <property type="term" value="C:cytosol"/>
    <property type="evidence" value="ECO:0007669"/>
    <property type="project" value="TreeGrafter"/>
</dbReference>
<dbReference type="RefSeq" id="WP_094838437.1">
    <property type="nucleotide sequence ID" value="NZ_NEVQ01000015.1"/>
</dbReference>
<dbReference type="Pfam" id="PF00389">
    <property type="entry name" value="2-Hacid_dh"/>
    <property type="match status" value="1"/>
</dbReference>
<evidence type="ECO:0000256" key="1">
    <source>
        <dbReference type="ARBA" id="ARBA00022857"/>
    </source>
</evidence>
<dbReference type="Proteomes" id="UP000216885">
    <property type="component" value="Unassembled WGS sequence"/>
</dbReference>
<comment type="caution">
    <text evidence="7">The sequence shown here is derived from an EMBL/GenBank/DDBJ whole genome shotgun (WGS) entry which is preliminary data.</text>
</comment>
<keyword evidence="1" id="KW-0521">NADP</keyword>
<dbReference type="AlphaFoldDB" id="A0A261U1Q4"/>
<organism evidence="7 8">
    <name type="scientific">Bordetella genomosp. 4</name>
    <dbReference type="NCBI Taxonomy" id="463044"/>
    <lineage>
        <taxon>Bacteria</taxon>
        <taxon>Pseudomonadati</taxon>
        <taxon>Pseudomonadota</taxon>
        <taxon>Betaproteobacteria</taxon>
        <taxon>Burkholderiales</taxon>
        <taxon>Alcaligenaceae</taxon>
        <taxon>Bordetella</taxon>
    </lineage>
</organism>
<protein>
    <submittedName>
        <fullName evidence="7">Hydroxyacid dehydrogenase</fullName>
    </submittedName>
</protein>
<dbReference type="PANTHER" id="PTHR10996:SF178">
    <property type="entry name" value="2-HYDROXYACID DEHYDROGENASE YGL185C-RELATED"/>
    <property type="match status" value="1"/>
</dbReference>
<evidence type="ECO:0000256" key="3">
    <source>
        <dbReference type="ARBA" id="ARBA00023027"/>
    </source>
</evidence>
<keyword evidence="3" id="KW-0520">NAD</keyword>
<dbReference type="InterPro" id="IPR036291">
    <property type="entry name" value="NAD(P)-bd_dom_sf"/>
</dbReference>
<dbReference type="PANTHER" id="PTHR10996">
    <property type="entry name" value="2-HYDROXYACID DEHYDROGENASE-RELATED"/>
    <property type="match status" value="1"/>
</dbReference>
<dbReference type="Gene3D" id="3.40.50.720">
    <property type="entry name" value="NAD(P)-binding Rossmann-like Domain"/>
    <property type="match status" value="2"/>
</dbReference>
<keyword evidence="8" id="KW-1185">Reference proteome</keyword>
<dbReference type="GO" id="GO:0051287">
    <property type="term" value="F:NAD binding"/>
    <property type="evidence" value="ECO:0007669"/>
    <property type="project" value="InterPro"/>
</dbReference>
<dbReference type="SUPFAM" id="SSF51735">
    <property type="entry name" value="NAD(P)-binding Rossmann-fold domains"/>
    <property type="match status" value="1"/>
</dbReference>
<evidence type="ECO:0000259" key="5">
    <source>
        <dbReference type="Pfam" id="PF00389"/>
    </source>
</evidence>
<dbReference type="InterPro" id="IPR006139">
    <property type="entry name" value="D-isomer_2_OHA_DH_cat_dom"/>
</dbReference>
<evidence type="ECO:0000256" key="2">
    <source>
        <dbReference type="ARBA" id="ARBA00023002"/>
    </source>
</evidence>
<gene>
    <name evidence="7" type="ORF">CAL20_16680</name>
</gene>
<dbReference type="GO" id="GO:0016618">
    <property type="term" value="F:hydroxypyruvate reductase [NAD(P)H] activity"/>
    <property type="evidence" value="ECO:0007669"/>
    <property type="project" value="TreeGrafter"/>
</dbReference>
<dbReference type="EMBL" id="NEVQ01000015">
    <property type="protein sequence ID" value="OZI54793.1"/>
    <property type="molecule type" value="Genomic_DNA"/>
</dbReference>
<dbReference type="Pfam" id="PF02826">
    <property type="entry name" value="2-Hacid_dh_C"/>
    <property type="match status" value="1"/>
</dbReference>
<accession>A0A261U1Q4</accession>
<name>A0A261U1Q4_9BORD</name>
<comment type="similarity">
    <text evidence="4">Belongs to the D-isomer specific 2-hydroxyacid dehydrogenase family.</text>
</comment>
<dbReference type="InterPro" id="IPR050223">
    <property type="entry name" value="D-isomer_2-hydroxyacid_DH"/>
</dbReference>
<dbReference type="CDD" id="cd12156">
    <property type="entry name" value="HPPR"/>
    <property type="match status" value="1"/>
</dbReference>
<dbReference type="InterPro" id="IPR006140">
    <property type="entry name" value="D-isomer_DH_NAD-bd"/>
</dbReference>
<proteinExistence type="inferred from homology"/>
<dbReference type="GO" id="GO:0030267">
    <property type="term" value="F:glyoxylate reductase (NADPH) activity"/>
    <property type="evidence" value="ECO:0007669"/>
    <property type="project" value="TreeGrafter"/>
</dbReference>
<evidence type="ECO:0000256" key="4">
    <source>
        <dbReference type="RuleBase" id="RU003719"/>
    </source>
</evidence>
<feature type="domain" description="D-isomer specific 2-hydroxyacid dehydrogenase catalytic" evidence="5">
    <location>
        <begin position="51"/>
        <end position="320"/>
    </location>
</feature>
<sequence>MTDAVSTDLIDVLMVGPMPPAITEHVDRHYRLHRWWEIKDQAGFLQMQGQTVRGMVTSGRHGASAELINSLPKLEGIFSQGVGYDPIDIGTAKKRGVVVTNTPGVLNDCVADTALALILNVSRRLCLADRFVREGRWLNEAFPLAVKPSGKRCGIVGLGSIGLQVARRAEAFDMSIAYYNRRARSDVPGHYRYYDNLIQLAEDSDFLVVVVPGGADTQHLINDAVLNALGPKGYLINVARGTVVDESALVKALQDGRIAGAGLDVFEHEPQVPQALLDMDQVVLFPHLASGTEETRQAMADLVLSNLDGWFQQRKVLTPVT</sequence>
<evidence type="ECO:0000313" key="8">
    <source>
        <dbReference type="Proteomes" id="UP000216885"/>
    </source>
</evidence>
<evidence type="ECO:0000313" key="7">
    <source>
        <dbReference type="EMBL" id="OZI54793.1"/>
    </source>
</evidence>
<dbReference type="SUPFAM" id="SSF52283">
    <property type="entry name" value="Formate/glycerate dehydrogenase catalytic domain-like"/>
    <property type="match status" value="1"/>
</dbReference>
<dbReference type="FunFam" id="3.40.50.720:FF:000213">
    <property type="entry name" value="Putative 2-hydroxyacid dehydrogenase"/>
    <property type="match status" value="1"/>
</dbReference>
<feature type="domain" description="D-isomer specific 2-hydroxyacid dehydrogenase NAD-binding" evidence="6">
    <location>
        <begin position="115"/>
        <end position="289"/>
    </location>
</feature>
<reference evidence="7 8" key="1">
    <citation type="submission" date="2017-05" db="EMBL/GenBank/DDBJ databases">
        <title>Complete and WGS of Bordetella genogroups.</title>
        <authorList>
            <person name="Spilker T."/>
            <person name="LiPuma J."/>
        </authorList>
    </citation>
    <scope>NUCLEOTIDE SEQUENCE [LARGE SCALE GENOMIC DNA]</scope>
    <source>
        <strain evidence="7 8">AU9919</strain>
    </source>
</reference>
<keyword evidence="2 4" id="KW-0560">Oxidoreductase</keyword>